<gene>
    <name evidence="10" type="ORF">Afil01_35160</name>
</gene>
<evidence type="ECO:0000313" key="10">
    <source>
        <dbReference type="EMBL" id="GLZ78709.1"/>
    </source>
</evidence>
<organism evidence="10 11">
    <name type="scientific">Actinorhabdospora filicis</name>
    <dbReference type="NCBI Taxonomy" id="1785913"/>
    <lineage>
        <taxon>Bacteria</taxon>
        <taxon>Bacillati</taxon>
        <taxon>Actinomycetota</taxon>
        <taxon>Actinomycetes</taxon>
        <taxon>Micromonosporales</taxon>
        <taxon>Micromonosporaceae</taxon>
        <taxon>Actinorhabdospora</taxon>
    </lineage>
</organism>
<comment type="caution">
    <text evidence="10">The sequence shown here is derived from an EMBL/GenBank/DDBJ whole genome shotgun (WGS) entry which is preliminary data.</text>
</comment>
<dbReference type="GO" id="GO:0034040">
    <property type="term" value="F:ATPase-coupled lipid transmembrane transporter activity"/>
    <property type="evidence" value="ECO:0007669"/>
    <property type="project" value="TreeGrafter"/>
</dbReference>
<evidence type="ECO:0000256" key="6">
    <source>
        <dbReference type="ARBA" id="ARBA00023136"/>
    </source>
</evidence>
<dbReference type="RefSeq" id="WP_285663856.1">
    <property type="nucleotide sequence ID" value="NZ_BSTX01000002.1"/>
</dbReference>
<sequence>MNPGVRLLLDRLREGRGSLARLAVWSAAESLPTFVTGLALARATDRFLARDLWGGLVWLAALLGASLVGVAATRRLFPYLTAVVEPVRDALLEAAVTGAVAAAVDGSGRDTGAVARLTGQVQSVRNLLFALLRTLRQIVFTIVAALIGLALLAPLIAAIAAVAVTGALAVFALLLPGLARRHRAVLLAGERVAATGGAVFAGTRDVLACDAVGRAGDEIAAVAEDEARRTRSLARVFAVRHLLVFCGGQLPLAAVLVAAPWLLRDGRLTPGAVVGAVTYLAVGLEPAVRSVIALLGGWGLDLWVNLTRLGETFAATPEPPGTAPVATGDLTVSGLRFAYGPHAAPVVDGLDLTVADGGHLAIVGASGIGKSTLADLLCGLRAPDAGTVRLGGRELPAIPGLRRAVALIPQEAYVHTGTLRDNLAWLAPDATDTALLASARAVGLTLGLDDEVGGLSSGERQLVALARVHASPARLVVLDEATCHLDPAGEERAENAFARRPGTLIVIAHRISSARRAREVLLLDGDAVSHGAPDSLARTCPAYAELVRHWA</sequence>
<dbReference type="PROSITE" id="PS50929">
    <property type="entry name" value="ABC_TM1F"/>
    <property type="match status" value="1"/>
</dbReference>
<keyword evidence="4 10" id="KW-0067">ATP-binding</keyword>
<dbReference type="AlphaFoldDB" id="A0A9W6W9J8"/>
<evidence type="ECO:0000256" key="5">
    <source>
        <dbReference type="ARBA" id="ARBA00022989"/>
    </source>
</evidence>
<feature type="transmembrane region" description="Helical" evidence="7">
    <location>
        <begin position="52"/>
        <end position="72"/>
    </location>
</feature>
<evidence type="ECO:0000256" key="7">
    <source>
        <dbReference type="SAM" id="Phobius"/>
    </source>
</evidence>
<reference evidence="10" key="1">
    <citation type="submission" date="2023-03" db="EMBL/GenBank/DDBJ databases">
        <title>Actinorhabdospora filicis NBRC 111898.</title>
        <authorList>
            <person name="Ichikawa N."/>
            <person name="Sato H."/>
            <person name="Tonouchi N."/>
        </authorList>
    </citation>
    <scope>NUCLEOTIDE SEQUENCE</scope>
    <source>
        <strain evidence="10">NBRC 111898</strain>
    </source>
</reference>
<dbReference type="InterPro" id="IPR003593">
    <property type="entry name" value="AAA+_ATPase"/>
</dbReference>
<protein>
    <submittedName>
        <fullName evidence="10">ABC transporter ATP-binding protein</fullName>
    </submittedName>
</protein>
<evidence type="ECO:0000256" key="4">
    <source>
        <dbReference type="ARBA" id="ARBA00022840"/>
    </source>
</evidence>
<dbReference type="SUPFAM" id="SSF52540">
    <property type="entry name" value="P-loop containing nucleoside triphosphate hydrolases"/>
    <property type="match status" value="1"/>
</dbReference>
<dbReference type="Pfam" id="PF00005">
    <property type="entry name" value="ABC_tran"/>
    <property type="match status" value="1"/>
</dbReference>
<evidence type="ECO:0000256" key="1">
    <source>
        <dbReference type="ARBA" id="ARBA00004651"/>
    </source>
</evidence>
<dbReference type="InterPro" id="IPR039421">
    <property type="entry name" value="Type_1_exporter"/>
</dbReference>
<dbReference type="Gene3D" id="1.20.1560.10">
    <property type="entry name" value="ABC transporter type 1, transmembrane domain"/>
    <property type="match status" value="1"/>
</dbReference>
<evidence type="ECO:0000259" key="8">
    <source>
        <dbReference type="PROSITE" id="PS50893"/>
    </source>
</evidence>
<feature type="domain" description="ABC transporter" evidence="8">
    <location>
        <begin position="330"/>
        <end position="550"/>
    </location>
</feature>
<dbReference type="GO" id="GO:0005524">
    <property type="term" value="F:ATP binding"/>
    <property type="evidence" value="ECO:0007669"/>
    <property type="project" value="UniProtKB-KW"/>
</dbReference>
<dbReference type="PANTHER" id="PTHR24221:SF654">
    <property type="entry name" value="ATP-BINDING CASSETTE SUB-FAMILY B MEMBER 6"/>
    <property type="match status" value="1"/>
</dbReference>
<dbReference type="PROSITE" id="PS50893">
    <property type="entry name" value="ABC_TRANSPORTER_2"/>
    <property type="match status" value="1"/>
</dbReference>
<dbReference type="GO" id="GO:0016887">
    <property type="term" value="F:ATP hydrolysis activity"/>
    <property type="evidence" value="ECO:0007669"/>
    <property type="project" value="InterPro"/>
</dbReference>
<dbReference type="Proteomes" id="UP001165079">
    <property type="component" value="Unassembled WGS sequence"/>
</dbReference>
<feature type="transmembrane region" description="Helical" evidence="7">
    <location>
        <begin position="155"/>
        <end position="175"/>
    </location>
</feature>
<evidence type="ECO:0000256" key="2">
    <source>
        <dbReference type="ARBA" id="ARBA00022692"/>
    </source>
</evidence>
<feature type="transmembrane region" description="Helical" evidence="7">
    <location>
        <begin position="127"/>
        <end position="149"/>
    </location>
</feature>
<dbReference type="CDD" id="cd03228">
    <property type="entry name" value="ABCC_MRP_Like"/>
    <property type="match status" value="1"/>
</dbReference>
<proteinExistence type="predicted"/>
<keyword evidence="11" id="KW-1185">Reference proteome</keyword>
<keyword evidence="2 7" id="KW-0812">Transmembrane</keyword>
<keyword evidence="5 7" id="KW-1133">Transmembrane helix</keyword>
<dbReference type="GO" id="GO:0005886">
    <property type="term" value="C:plasma membrane"/>
    <property type="evidence" value="ECO:0007669"/>
    <property type="project" value="UniProtKB-SubCell"/>
</dbReference>
<dbReference type="SMART" id="SM00382">
    <property type="entry name" value="AAA"/>
    <property type="match status" value="1"/>
</dbReference>
<dbReference type="SUPFAM" id="SSF90123">
    <property type="entry name" value="ABC transporter transmembrane region"/>
    <property type="match status" value="1"/>
</dbReference>
<evidence type="ECO:0000256" key="3">
    <source>
        <dbReference type="ARBA" id="ARBA00022741"/>
    </source>
</evidence>
<dbReference type="InterPro" id="IPR036640">
    <property type="entry name" value="ABC1_TM_sf"/>
</dbReference>
<dbReference type="InterPro" id="IPR027417">
    <property type="entry name" value="P-loop_NTPase"/>
</dbReference>
<dbReference type="GO" id="GO:0140359">
    <property type="term" value="F:ABC-type transporter activity"/>
    <property type="evidence" value="ECO:0007669"/>
    <property type="project" value="InterPro"/>
</dbReference>
<feature type="domain" description="ABC transmembrane type-1" evidence="9">
    <location>
        <begin position="22"/>
        <end position="286"/>
    </location>
</feature>
<feature type="transmembrane region" description="Helical" evidence="7">
    <location>
        <begin position="20"/>
        <end position="40"/>
    </location>
</feature>
<dbReference type="InterPro" id="IPR003439">
    <property type="entry name" value="ABC_transporter-like_ATP-bd"/>
</dbReference>
<dbReference type="Gene3D" id="3.40.50.300">
    <property type="entry name" value="P-loop containing nucleotide triphosphate hydrolases"/>
    <property type="match status" value="1"/>
</dbReference>
<evidence type="ECO:0000313" key="11">
    <source>
        <dbReference type="Proteomes" id="UP001165079"/>
    </source>
</evidence>
<keyword evidence="6 7" id="KW-0472">Membrane</keyword>
<dbReference type="EMBL" id="BSTX01000002">
    <property type="protein sequence ID" value="GLZ78709.1"/>
    <property type="molecule type" value="Genomic_DNA"/>
</dbReference>
<dbReference type="PANTHER" id="PTHR24221">
    <property type="entry name" value="ATP-BINDING CASSETTE SUB-FAMILY B"/>
    <property type="match status" value="1"/>
</dbReference>
<feature type="transmembrane region" description="Helical" evidence="7">
    <location>
        <begin position="238"/>
        <end position="263"/>
    </location>
</feature>
<name>A0A9W6W9J8_9ACTN</name>
<evidence type="ECO:0000259" key="9">
    <source>
        <dbReference type="PROSITE" id="PS50929"/>
    </source>
</evidence>
<dbReference type="InterPro" id="IPR011527">
    <property type="entry name" value="ABC1_TM_dom"/>
</dbReference>
<keyword evidence="3" id="KW-0547">Nucleotide-binding</keyword>
<comment type="subcellular location">
    <subcellularLocation>
        <location evidence="1">Cell membrane</location>
        <topology evidence="1">Multi-pass membrane protein</topology>
    </subcellularLocation>
</comment>
<accession>A0A9W6W9J8</accession>